<name>A0AAD6NFI0_DREDA</name>
<gene>
    <name evidence="3" type="ORF">Dda_8828</name>
</gene>
<evidence type="ECO:0000259" key="2">
    <source>
        <dbReference type="Pfam" id="PF25534"/>
    </source>
</evidence>
<feature type="compositionally biased region" description="Basic and acidic residues" evidence="1">
    <location>
        <begin position="318"/>
        <end position="327"/>
    </location>
</feature>
<sequence length="333" mass="37469">MYKKAIEYNVQSFDNRSTAYVISEEDKFFSFQINADMDAIGATRLDLELWADGHRLDSFTMTENYHEVDEAKVRDQTTGAIKVVKLRFAKLNIGYFFSKTPFPSFTTDFFICVIVDEGHSRPDAVEQQHSEGLGNLELRIWRSQTDAIHSVTYVNEACSPQLPIRKKTVEGQSISDITGVENKGINSLPPPQGLMAAKIEAYDTPWVTFVFRHASKALLQAEGIVPKDRGNGLEYIKFPDRITAVSGRRTKGINAEGGGFNIKNKPVDDDVAAMTLLEIRQEIMRLRKRLSESKHHKAVEPKTSEPPNQSNAILAATTDDKENRVRASWENSL</sequence>
<feature type="domain" description="DUF7918" evidence="2">
    <location>
        <begin position="114"/>
        <end position="227"/>
    </location>
</feature>
<dbReference type="Proteomes" id="UP001221413">
    <property type="component" value="Unassembled WGS sequence"/>
</dbReference>
<evidence type="ECO:0000256" key="1">
    <source>
        <dbReference type="SAM" id="MobiDB-lite"/>
    </source>
</evidence>
<feature type="region of interest" description="Disordered" evidence="1">
    <location>
        <begin position="291"/>
        <end position="333"/>
    </location>
</feature>
<dbReference type="InterPro" id="IPR057678">
    <property type="entry name" value="DUF7918"/>
</dbReference>
<dbReference type="Pfam" id="PF25534">
    <property type="entry name" value="DUF7918"/>
    <property type="match status" value="1"/>
</dbReference>
<evidence type="ECO:0000313" key="4">
    <source>
        <dbReference type="Proteomes" id="UP001221413"/>
    </source>
</evidence>
<evidence type="ECO:0000313" key="3">
    <source>
        <dbReference type="EMBL" id="KAJ6256330.1"/>
    </source>
</evidence>
<keyword evidence="4" id="KW-1185">Reference proteome</keyword>
<proteinExistence type="predicted"/>
<organism evidence="3 4">
    <name type="scientific">Drechslerella dactyloides</name>
    <name type="common">Nematode-trapping fungus</name>
    <name type="synonym">Arthrobotrys dactyloides</name>
    <dbReference type="NCBI Taxonomy" id="74499"/>
    <lineage>
        <taxon>Eukaryota</taxon>
        <taxon>Fungi</taxon>
        <taxon>Dikarya</taxon>
        <taxon>Ascomycota</taxon>
        <taxon>Pezizomycotina</taxon>
        <taxon>Orbiliomycetes</taxon>
        <taxon>Orbiliales</taxon>
        <taxon>Orbiliaceae</taxon>
        <taxon>Drechslerella</taxon>
    </lineage>
</organism>
<reference evidence="3" key="1">
    <citation type="submission" date="2023-01" db="EMBL/GenBank/DDBJ databases">
        <title>The chitinases involved in constricting ring structure development in the nematode-trapping fungus Drechslerella dactyloides.</title>
        <authorList>
            <person name="Wang R."/>
            <person name="Zhang L."/>
            <person name="Tang P."/>
            <person name="Li S."/>
            <person name="Liang L."/>
        </authorList>
    </citation>
    <scope>NUCLEOTIDE SEQUENCE</scope>
    <source>
        <strain evidence="3">YMF1.00031</strain>
    </source>
</reference>
<feature type="compositionally biased region" description="Basic and acidic residues" evidence="1">
    <location>
        <begin position="291"/>
        <end position="303"/>
    </location>
</feature>
<dbReference type="EMBL" id="JAQGDS010000013">
    <property type="protein sequence ID" value="KAJ6256330.1"/>
    <property type="molecule type" value="Genomic_DNA"/>
</dbReference>
<accession>A0AAD6NFI0</accession>
<protein>
    <recommendedName>
        <fullName evidence="2">DUF7918 domain-containing protein</fullName>
    </recommendedName>
</protein>
<dbReference type="AlphaFoldDB" id="A0AAD6NFI0"/>
<comment type="caution">
    <text evidence="3">The sequence shown here is derived from an EMBL/GenBank/DDBJ whole genome shotgun (WGS) entry which is preliminary data.</text>
</comment>